<organism evidence="3 4">
    <name type="scientific">Herbiconiux aconitum</name>
    <dbReference type="NCBI Taxonomy" id="2970913"/>
    <lineage>
        <taxon>Bacteria</taxon>
        <taxon>Bacillati</taxon>
        <taxon>Actinomycetota</taxon>
        <taxon>Actinomycetes</taxon>
        <taxon>Micrococcales</taxon>
        <taxon>Microbacteriaceae</taxon>
        <taxon>Herbiconiux</taxon>
    </lineage>
</organism>
<comment type="caution">
    <text evidence="3">The sequence shown here is derived from an EMBL/GenBank/DDBJ whole genome shotgun (WGS) entry which is preliminary data.</text>
</comment>
<feature type="transmembrane region" description="Helical" evidence="2">
    <location>
        <begin position="100"/>
        <end position="120"/>
    </location>
</feature>
<proteinExistence type="predicted"/>
<feature type="region of interest" description="Disordered" evidence="1">
    <location>
        <begin position="1"/>
        <end position="27"/>
    </location>
</feature>
<evidence type="ECO:0008006" key="5">
    <source>
        <dbReference type="Google" id="ProtNLM"/>
    </source>
</evidence>
<keyword evidence="2" id="KW-0812">Transmembrane</keyword>
<feature type="compositionally biased region" description="Polar residues" evidence="1">
    <location>
        <begin position="1"/>
        <end position="10"/>
    </location>
</feature>
<feature type="transmembrane region" description="Helical" evidence="2">
    <location>
        <begin position="49"/>
        <end position="80"/>
    </location>
</feature>
<dbReference type="Proteomes" id="UP001165584">
    <property type="component" value="Unassembled WGS sequence"/>
</dbReference>
<accession>A0ABT2GVK1</accession>
<keyword evidence="4" id="KW-1185">Reference proteome</keyword>
<sequence length="220" mass="22684">MSTVSTTPERPSTDARRASSQSPAPAVPASFAGVYRRIARRETHSPRSLLAIVLAVLLIVSLAWVGTEIVIALLGAPALLVAPRDMFASLANIADAPSGIVATAGVLAAIVGVLLVVAAVSPGRRARHRLASNRTVVVADNEVIASALARHASIAGNVDPDNASVSVSHRQAVVHLTPTSGIPVDRGVVAEVVSAQLDSYELRPTVSPRVRIADDGRIGA</sequence>
<protein>
    <recommendedName>
        <fullName evidence="5">DNA/RNA endonuclease G</fullName>
    </recommendedName>
</protein>
<dbReference type="EMBL" id="JANLCM010000002">
    <property type="protein sequence ID" value="MCS5720171.1"/>
    <property type="molecule type" value="Genomic_DNA"/>
</dbReference>
<evidence type="ECO:0000313" key="3">
    <source>
        <dbReference type="EMBL" id="MCS5720171.1"/>
    </source>
</evidence>
<keyword evidence="2" id="KW-0472">Membrane</keyword>
<feature type="compositionally biased region" description="Low complexity" evidence="1">
    <location>
        <begin position="18"/>
        <end position="27"/>
    </location>
</feature>
<evidence type="ECO:0000256" key="1">
    <source>
        <dbReference type="SAM" id="MobiDB-lite"/>
    </source>
</evidence>
<evidence type="ECO:0000256" key="2">
    <source>
        <dbReference type="SAM" id="Phobius"/>
    </source>
</evidence>
<keyword evidence="2" id="KW-1133">Transmembrane helix</keyword>
<name>A0ABT2GVK1_9MICO</name>
<reference evidence="3" key="1">
    <citation type="submission" date="2022-08" db="EMBL/GenBank/DDBJ databases">
        <authorList>
            <person name="Deng Y."/>
            <person name="Han X.-F."/>
            <person name="Zhang Y.-Q."/>
        </authorList>
    </citation>
    <scope>NUCLEOTIDE SEQUENCE</scope>
    <source>
        <strain evidence="3">CPCC 205763</strain>
    </source>
</reference>
<gene>
    <name evidence="3" type="ORF">N1027_18725</name>
</gene>
<dbReference type="RefSeq" id="WP_259510092.1">
    <property type="nucleotide sequence ID" value="NZ_JANLCM010000002.1"/>
</dbReference>
<evidence type="ECO:0000313" key="4">
    <source>
        <dbReference type="Proteomes" id="UP001165584"/>
    </source>
</evidence>